<dbReference type="Gene3D" id="3.90.1720.10">
    <property type="entry name" value="endopeptidase domain like (from Nostoc punctiforme)"/>
    <property type="match status" value="1"/>
</dbReference>
<feature type="domain" description="Peptidase C51" evidence="1">
    <location>
        <begin position="47"/>
        <end position="123"/>
    </location>
</feature>
<accession>G4CJI7</accession>
<dbReference type="PATRIC" id="fig|1032488.3.peg.1682"/>
<proteinExistence type="predicted"/>
<dbReference type="SUPFAM" id="SSF54001">
    <property type="entry name" value="Cysteine proteinases"/>
    <property type="match status" value="1"/>
</dbReference>
<dbReference type="Pfam" id="PF05257">
    <property type="entry name" value="CHAP"/>
    <property type="match status" value="1"/>
</dbReference>
<evidence type="ECO:0000313" key="2">
    <source>
        <dbReference type="EMBL" id="EGY52038.1"/>
    </source>
</evidence>
<evidence type="ECO:0000259" key="1">
    <source>
        <dbReference type="Pfam" id="PF05257"/>
    </source>
</evidence>
<dbReference type="InterPro" id="IPR038765">
    <property type="entry name" value="Papain-like_cys_pep_sf"/>
</dbReference>
<dbReference type="InterPro" id="IPR013423">
    <property type="entry name" value="CHP02594"/>
</dbReference>
<dbReference type="NCBIfam" id="TIGR02594">
    <property type="entry name" value="TIGR02594 family protein"/>
    <property type="match status" value="1"/>
</dbReference>
<keyword evidence="3" id="KW-1185">Reference proteome</keyword>
<sequence length="175" mass="19261">MPTVKPLPELLWVAEARQHIGLAEIPGKKHNPIIINMLAALKAWWREDETPWCGTFVAHCLRRAGRPIPQHWYRARAYADGYGTRLKKPAYGCLAVFVRQGGGHVGFVVGITKDGYLLVLGGNQGNRVSIAKFGADRVLAYIWPHSAQGKPALPDEGRYQLPVLSNSGGISRNEA</sequence>
<dbReference type="STRING" id="1032488.HMPREF9371_1777"/>
<dbReference type="InterPro" id="IPR007921">
    <property type="entry name" value="CHAP_dom"/>
</dbReference>
<dbReference type="Proteomes" id="UP000003019">
    <property type="component" value="Unassembled WGS sequence"/>
</dbReference>
<dbReference type="AlphaFoldDB" id="G4CJI7"/>
<dbReference type="EMBL" id="AGAY01000061">
    <property type="protein sequence ID" value="EGY52038.1"/>
    <property type="molecule type" value="Genomic_DNA"/>
</dbReference>
<dbReference type="HOGENOM" id="CLU_100188_1_0_4"/>
<dbReference type="OrthoDB" id="192249at2"/>
<gene>
    <name evidence="2" type="ORF">HMPREF9371_1777</name>
</gene>
<name>G4CJI7_9NEIS</name>
<dbReference type="RefSeq" id="WP_009119466.1">
    <property type="nucleotide sequence ID" value="NZ_JH164926.1"/>
</dbReference>
<organism evidence="2 3">
    <name type="scientific">Neisseria shayeganii 871</name>
    <dbReference type="NCBI Taxonomy" id="1032488"/>
    <lineage>
        <taxon>Bacteria</taxon>
        <taxon>Pseudomonadati</taxon>
        <taxon>Pseudomonadota</taxon>
        <taxon>Betaproteobacteria</taxon>
        <taxon>Neisseriales</taxon>
        <taxon>Neisseriaceae</taxon>
        <taxon>Neisseria</taxon>
    </lineage>
</organism>
<evidence type="ECO:0000313" key="3">
    <source>
        <dbReference type="Proteomes" id="UP000003019"/>
    </source>
</evidence>
<reference evidence="2 3" key="1">
    <citation type="submission" date="2011-05" db="EMBL/GenBank/DDBJ databases">
        <authorList>
            <person name="Muzny D."/>
            <person name="Qin X."/>
            <person name="Deng J."/>
            <person name="Jiang H."/>
            <person name="Liu Y."/>
            <person name="Qu J."/>
            <person name="Song X.-Z."/>
            <person name="Zhang L."/>
            <person name="Thornton R."/>
            <person name="Coyle M."/>
            <person name="Francisco L."/>
            <person name="Jackson L."/>
            <person name="Javaid M."/>
            <person name="Korchina V."/>
            <person name="Kovar C."/>
            <person name="Mata R."/>
            <person name="Mathew T."/>
            <person name="Ngo R."/>
            <person name="Nguyen L."/>
            <person name="Nguyen N."/>
            <person name="Okwuonu G."/>
            <person name="Ongeri F."/>
            <person name="Pham C."/>
            <person name="Simmons D."/>
            <person name="Wilczek-Boney K."/>
            <person name="Hale W."/>
            <person name="Jakkamsetti A."/>
            <person name="Pham P."/>
            <person name="Ruth R."/>
            <person name="San Lucas F."/>
            <person name="Warren J."/>
            <person name="Zhang J."/>
            <person name="Zhao Z."/>
            <person name="Zhou C."/>
            <person name="Zhu D."/>
            <person name="Lee S."/>
            <person name="Bess C."/>
            <person name="Blankenburg K."/>
            <person name="Forbes L."/>
            <person name="Fu Q."/>
            <person name="Gubbala S."/>
            <person name="Hirani K."/>
            <person name="Jayaseelan J.C."/>
            <person name="Lara F."/>
            <person name="Munidasa M."/>
            <person name="Palculict T."/>
            <person name="Patil S."/>
            <person name="Pu L.-L."/>
            <person name="Saada N."/>
            <person name="Tang L."/>
            <person name="Weissenberger G."/>
            <person name="Zhu Y."/>
            <person name="Hemphill L."/>
            <person name="Shang Y."/>
            <person name="Youmans B."/>
            <person name="Ayvaz T."/>
            <person name="Ross M."/>
            <person name="Santibanez J."/>
            <person name="Aqrawi P."/>
            <person name="Gross S."/>
            <person name="Joshi V."/>
            <person name="Fowler G."/>
            <person name="Nazareth L."/>
            <person name="Reid J."/>
            <person name="Worley K."/>
            <person name="Petrosino J."/>
            <person name="Highlander S."/>
            <person name="Gibbs R."/>
        </authorList>
    </citation>
    <scope>NUCLEOTIDE SEQUENCE [LARGE SCALE GENOMIC DNA]</scope>
    <source>
        <strain evidence="2 3">871</strain>
    </source>
</reference>
<comment type="caution">
    <text evidence="2">The sequence shown here is derived from an EMBL/GenBank/DDBJ whole genome shotgun (WGS) entry which is preliminary data.</text>
</comment>
<protein>
    <submittedName>
        <fullName evidence="2">CHAP domain protein</fullName>
    </submittedName>
</protein>